<organism evidence="2 3">
    <name type="scientific">Georgenia halotolerans</name>
    <dbReference type="NCBI Taxonomy" id="3028317"/>
    <lineage>
        <taxon>Bacteria</taxon>
        <taxon>Bacillati</taxon>
        <taxon>Actinomycetota</taxon>
        <taxon>Actinomycetes</taxon>
        <taxon>Micrococcales</taxon>
        <taxon>Bogoriellaceae</taxon>
        <taxon>Georgenia</taxon>
    </lineage>
</organism>
<protein>
    <submittedName>
        <fullName evidence="2">Uncharacterized protein</fullName>
    </submittedName>
</protein>
<proteinExistence type="predicted"/>
<keyword evidence="1" id="KW-0812">Transmembrane</keyword>
<reference evidence="2" key="1">
    <citation type="submission" date="2023-02" db="EMBL/GenBank/DDBJ databases">
        <title>Georgenia sp.10Sc9-8, isolated from a soil sample collected from the Taklamakan desert.</title>
        <authorList>
            <person name="Liu S."/>
        </authorList>
    </citation>
    <scope>NUCLEOTIDE SEQUENCE</scope>
    <source>
        <strain evidence="2">10Sc9-8</strain>
    </source>
</reference>
<keyword evidence="3" id="KW-1185">Reference proteome</keyword>
<name>A0ABT5U1A6_9MICO</name>
<feature type="transmembrane region" description="Helical" evidence="1">
    <location>
        <begin position="21"/>
        <end position="41"/>
    </location>
</feature>
<feature type="transmembrane region" description="Helical" evidence="1">
    <location>
        <begin position="78"/>
        <end position="98"/>
    </location>
</feature>
<keyword evidence="1" id="KW-1133">Transmembrane helix</keyword>
<feature type="non-terminal residue" evidence="2">
    <location>
        <position position="103"/>
    </location>
</feature>
<feature type="transmembrane region" description="Helical" evidence="1">
    <location>
        <begin position="53"/>
        <end position="71"/>
    </location>
</feature>
<gene>
    <name evidence="2" type="ORF">PU560_11970</name>
</gene>
<evidence type="ECO:0000313" key="2">
    <source>
        <dbReference type="EMBL" id="MDD9207175.1"/>
    </source>
</evidence>
<keyword evidence="1" id="KW-0472">Membrane</keyword>
<dbReference type="Proteomes" id="UP001165561">
    <property type="component" value="Unassembled WGS sequence"/>
</dbReference>
<evidence type="ECO:0000313" key="3">
    <source>
        <dbReference type="Proteomes" id="UP001165561"/>
    </source>
</evidence>
<comment type="caution">
    <text evidence="2">The sequence shown here is derived from an EMBL/GenBank/DDBJ whole genome shotgun (WGS) entry which is preliminary data.</text>
</comment>
<evidence type="ECO:0000256" key="1">
    <source>
        <dbReference type="SAM" id="Phobius"/>
    </source>
</evidence>
<sequence>MPHEREGRAGRGSGTELGVRVLVVVALLVDVVVHLQLAPSYQLAAPGGVGAGTLFRLQAVAALVAAVLLVLRPGRVTYGVAGVVALSALVPVLLYRYVDVPAF</sequence>
<dbReference type="EMBL" id="JARACI010001057">
    <property type="protein sequence ID" value="MDD9207175.1"/>
    <property type="molecule type" value="Genomic_DNA"/>
</dbReference>
<accession>A0ABT5U1A6</accession>